<dbReference type="Proteomes" id="UP000468650">
    <property type="component" value="Unassembled WGS sequence"/>
</dbReference>
<comment type="caution">
    <text evidence="1">The sequence shown here is derived from an EMBL/GenBank/DDBJ whole genome shotgun (WGS) entry which is preliminary data.</text>
</comment>
<proteinExistence type="predicted"/>
<evidence type="ECO:0000313" key="1">
    <source>
        <dbReference type="EMBL" id="KAB2807049.1"/>
    </source>
</evidence>
<keyword evidence="2" id="KW-1185">Reference proteome</keyword>
<name>A0A6N6RFE5_9FLAO</name>
<gene>
    <name evidence="1" type="ORF">F8C67_12710</name>
</gene>
<evidence type="ECO:0000313" key="2">
    <source>
        <dbReference type="Proteomes" id="UP000468650"/>
    </source>
</evidence>
<dbReference type="InterPro" id="IPR001387">
    <property type="entry name" value="Cro/C1-type_HTH"/>
</dbReference>
<dbReference type="OrthoDB" id="799937at2"/>
<dbReference type="CDD" id="cd00093">
    <property type="entry name" value="HTH_XRE"/>
    <property type="match status" value="1"/>
</dbReference>
<dbReference type="AlphaFoldDB" id="A0A6N6RFE5"/>
<protein>
    <submittedName>
        <fullName evidence="1">Helix-turn-helix transcriptional regulator</fullName>
    </submittedName>
</protein>
<accession>A0A6N6RFE5</accession>
<dbReference type="EMBL" id="WBVO01000012">
    <property type="protein sequence ID" value="KAB2807049.1"/>
    <property type="molecule type" value="Genomic_DNA"/>
</dbReference>
<dbReference type="RefSeq" id="WP_151668239.1">
    <property type="nucleotide sequence ID" value="NZ_WBVO01000012.1"/>
</dbReference>
<dbReference type="SUPFAM" id="SSF47413">
    <property type="entry name" value="lambda repressor-like DNA-binding domains"/>
    <property type="match status" value="1"/>
</dbReference>
<reference evidence="1 2" key="1">
    <citation type="submission" date="2019-09" db="EMBL/GenBank/DDBJ databases">
        <title>Genomes of family Cryomorphaceae.</title>
        <authorList>
            <person name="Bowman J.P."/>
        </authorList>
    </citation>
    <scope>NUCLEOTIDE SEQUENCE [LARGE SCALE GENOMIC DNA]</scope>
    <source>
        <strain evidence="1 2">LMG 25704</strain>
    </source>
</reference>
<dbReference type="InterPro" id="IPR010982">
    <property type="entry name" value="Lambda_DNA-bd_dom_sf"/>
</dbReference>
<dbReference type="GO" id="GO:0003677">
    <property type="term" value="F:DNA binding"/>
    <property type="evidence" value="ECO:0007669"/>
    <property type="project" value="InterPro"/>
</dbReference>
<sequence length="128" mass="14525">MSNPSKIIIGERIKSIVEERGMKISHFAKMINRTRQNVHNIFGRHTIDTELLMEISRCLNHDFFSEYSKVLLDGDDVKAADQTITYSGEKDGNHIHIHLPKGPQSEEDKANIIEAIQLGISAKRKKAD</sequence>
<dbReference type="Gene3D" id="1.10.260.40">
    <property type="entry name" value="lambda repressor-like DNA-binding domains"/>
    <property type="match status" value="1"/>
</dbReference>
<organism evidence="1 2">
    <name type="scientific">Phaeocystidibacter luteus</name>
    <dbReference type="NCBI Taxonomy" id="911197"/>
    <lineage>
        <taxon>Bacteria</taxon>
        <taxon>Pseudomonadati</taxon>
        <taxon>Bacteroidota</taxon>
        <taxon>Flavobacteriia</taxon>
        <taxon>Flavobacteriales</taxon>
        <taxon>Phaeocystidibacteraceae</taxon>
        <taxon>Phaeocystidibacter</taxon>
    </lineage>
</organism>